<dbReference type="InterPro" id="IPR025931">
    <property type="entry name" value="TaqI_C"/>
</dbReference>
<keyword evidence="2 10" id="KW-0489">Methyltransferase</keyword>
<dbReference type="SUPFAM" id="SSF53335">
    <property type="entry name" value="S-adenosyl-L-methionine-dependent methyltransferases"/>
    <property type="match status" value="1"/>
</dbReference>
<dbReference type="PANTHER" id="PTHR33841">
    <property type="entry name" value="DNA METHYLTRANSFERASE YEEA-RELATED"/>
    <property type="match status" value="1"/>
</dbReference>
<dbReference type="PANTHER" id="PTHR33841:SF6">
    <property type="entry name" value="TYPE II METHYLTRANSFERASE M.HINDII"/>
    <property type="match status" value="1"/>
</dbReference>
<evidence type="ECO:0000259" key="9">
    <source>
        <dbReference type="Pfam" id="PF12950"/>
    </source>
</evidence>
<dbReference type="GO" id="GO:0009007">
    <property type="term" value="F:site-specific DNA-methyltransferase (adenine-specific) activity"/>
    <property type="evidence" value="ECO:0007669"/>
    <property type="project" value="UniProtKB-EC"/>
</dbReference>
<protein>
    <recommendedName>
        <fullName evidence="1">site-specific DNA-methyltransferase (adenine-specific)</fullName>
        <ecNumber evidence="1">2.1.1.72</ecNumber>
    </recommendedName>
</protein>
<evidence type="ECO:0000256" key="7">
    <source>
        <dbReference type="ARBA" id="ARBA00047942"/>
    </source>
</evidence>
<keyword evidence="3 10" id="KW-0808">Transferase</keyword>
<evidence type="ECO:0000313" key="10">
    <source>
        <dbReference type="EMBL" id="KAA6327422.1"/>
    </source>
</evidence>
<dbReference type="Pfam" id="PF07669">
    <property type="entry name" value="Eco57I"/>
    <property type="match status" value="1"/>
</dbReference>
<dbReference type="GO" id="GO:0003677">
    <property type="term" value="F:DNA binding"/>
    <property type="evidence" value="ECO:0007669"/>
    <property type="project" value="UniProtKB-KW"/>
</dbReference>
<sequence length="878" mass="101238">MDIINKIHSELTSQSTSLNYKDIIYQFAKELGWNPSYYMMPSANEDFSNGYLSIENGLENTAVLAFLKTPFNDLSYGERKALYSVSYNNLVPWLISIDKNRITYSFILNNTEKGVVEETRIDGHSYEMLRSEAFETIIGKRPTPNIKALDDSLIDNISRWRRLISAELGNNIETVSLSAFFNAIIFVRALEDNNKRFNKNPVNNNNILLEHLPNDNIQTYLIFSNAAKALGQQSVPDNFINSNLLNKLDRLDYYTFKSIFDSFYQSIDGYNYDFSIISKHALSRVYEKYVAELHIESPQALTLFGNIPVEINKKSIGTFYTPEYIARFFAKYVLKEIPYSTFNSIKILEPAVGSGIFMRTLLELLAEKNSPFFDNEQIKSTFTNILALDVDANACQATNLSLALLYLLLYSDFPKLNILNKESVQFLSQNSEYKSSFNLIISNPPYIRYEYLSNELKDFLKNNLEFSELSKGKMDLYLTFLKISADLLSPGGIALFIIPHSFLINEGAKRIRKYIYDNCNIKLLADLSAIPVFGNTGTYSILLIFEKKRDKEKGITIILKCKNSVGQALEDVLNSKEVDNSNYSIYTVSNESFVTDNWLILPNKEYDIEQKINRYKVISQYLDIHSGVITGSDNIFIRNKEDVLEKEKNIYKPYLGDRGKKSYNIPEESEKYIFYHFSENGDTITEEELEAVYPNTWEYLNNNKKQLEERKSQPAKWWMLRSIIHPKNIFIPKIITPELTIIPKFSLDYEGTYVVSHGCYLKLKDTFNKDVDLLFYFLGMLNSTPCYWYVANHSNKYGGGYNKIQPKTLKSTPIPNPYELDRNKLISFIKCVKQRILSSGIQVIGLDKKIDLYACDFYQLTNEEQNIILGDYADNESK</sequence>
<dbReference type="PRINTS" id="PR00507">
    <property type="entry name" value="N12N6MTFRASE"/>
</dbReference>
<dbReference type="Pfam" id="PF12950">
    <property type="entry name" value="TaqI_C"/>
    <property type="match status" value="1"/>
</dbReference>
<reference evidence="10" key="1">
    <citation type="submission" date="2019-03" db="EMBL/GenBank/DDBJ databases">
        <title>Single cell metagenomics reveals metabolic interactions within the superorganism composed of flagellate Streblomastix strix and complex community of Bacteroidetes bacteria on its surface.</title>
        <authorList>
            <person name="Treitli S.C."/>
            <person name="Kolisko M."/>
            <person name="Husnik F."/>
            <person name="Keeling P."/>
            <person name="Hampl V."/>
        </authorList>
    </citation>
    <scope>NUCLEOTIDE SEQUENCE</scope>
    <source>
        <strain evidence="10">STM</strain>
    </source>
</reference>
<accession>A0A5J4R111</accession>
<proteinExistence type="predicted"/>
<feature type="domain" description="TaqI-like C-terminal specificity" evidence="9">
    <location>
        <begin position="697"/>
        <end position="814"/>
    </location>
</feature>
<comment type="caution">
    <text evidence="10">The sequence shown here is derived from an EMBL/GenBank/DDBJ whole genome shotgun (WGS) entry which is preliminary data.</text>
</comment>
<dbReference type="EC" id="2.1.1.72" evidence="1"/>
<keyword evidence="4" id="KW-0949">S-adenosyl-L-methionine</keyword>
<dbReference type="InterPro" id="IPR050953">
    <property type="entry name" value="N4_N6_ade-DNA_methylase"/>
</dbReference>
<dbReference type="AlphaFoldDB" id="A0A5J4R111"/>
<evidence type="ECO:0000256" key="4">
    <source>
        <dbReference type="ARBA" id="ARBA00022691"/>
    </source>
</evidence>
<organism evidence="10">
    <name type="scientific">termite gut metagenome</name>
    <dbReference type="NCBI Taxonomy" id="433724"/>
    <lineage>
        <taxon>unclassified sequences</taxon>
        <taxon>metagenomes</taxon>
        <taxon>organismal metagenomes</taxon>
    </lineage>
</organism>
<dbReference type="InterPro" id="IPR011639">
    <property type="entry name" value="MethylTrfase_TaqI-like_dom"/>
</dbReference>
<gene>
    <name evidence="10" type="ORF">EZS27_023589</name>
</gene>
<evidence type="ECO:0000256" key="3">
    <source>
        <dbReference type="ARBA" id="ARBA00022679"/>
    </source>
</evidence>
<evidence type="ECO:0000256" key="1">
    <source>
        <dbReference type="ARBA" id="ARBA00011900"/>
    </source>
</evidence>
<feature type="domain" description="Type II methyltransferase M.TaqI-like" evidence="8">
    <location>
        <begin position="384"/>
        <end position="533"/>
    </location>
</feature>
<dbReference type="Gene3D" id="3.40.50.150">
    <property type="entry name" value="Vaccinia Virus protein VP39"/>
    <property type="match status" value="1"/>
</dbReference>
<keyword evidence="5" id="KW-0680">Restriction system</keyword>
<keyword evidence="6" id="KW-0238">DNA-binding</keyword>
<evidence type="ECO:0000256" key="2">
    <source>
        <dbReference type="ARBA" id="ARBA00022603"/>
    </source>
</evidence>
<evidence type="ECO:0000256" key="6">
    <source>
        <dbReference type="ARBA" id="ARBA00023125"/>
    </source>
</evidence>
<dbReference type="InterPro" id="IPR029063">
    <property type="entry name" value="SAM-dependent_MTases_sf"/>
</dbReference>
<dbReference type="EMBL" id="SNRY01001995">
    <property type="protein sequence ID" value="KAA6327422.1"/>
    <property type="molecule type" value="Genomic_DNA"/>
</dbReference>
<name>A0A5J4R111_9ZZZZ</name>
<dbReference type="PROSITE" id="PS00092">
    <property type="entry name" value="N6_MTASE"/>
    <property type="match status" value="1"/>
</dbReference>
<evidence type="ECO:0000256" key="5">
    <source>
        <dbReference type="ARBA" id="ARBA00022747"/>
    </source>
</evidence>
<dbReference type="InterPro" id="IPR002052">
    <property type="entry name" value="DNA_methylase_N6_adenine_CS"/>
</dbReference>
<evidence type="ECO:0000259" key="8">
    <source>
        <dbReference type="Pfam" id="PF07669"/>
    </source>
</evidence>
<dbReference type="GO" id="GO:0009307">
    <property type="term" value="P:DNA restriction-modification system"/>
    <property type="evidence" value="ECO:0007669"/>
    <property type="project" value="UniProtKB-KW"/>
</dbReference>
<comment type="catalytic activity">
    <reaction evidence="7">
        <text>a 2'-deoxyadenosine in DNA + S-adenosyl-L-methionine = an N(6)-methyl-2'-deoxyadenosine in DNA + S-adenosyl-L-homocysteine + H(+)</text>
        <dbReference type="Rhea" id="RHEA:15197"/>
        <dbReference type="Rhea" id="RHEA-COMP:12418"/>
        <dbReference type="Rhea" id="RHEA-COMP:12419"/>
        <dbReference type="ChEBI" id="CHEBI:15378"/>
        <dbReference type="ChEBI" id="CHEBI:57856"/>
        <dbReference type="ChEBI" id="CHEBI:59789"/>
        <dbReference type="ChEBI" id="CHEBI:90615"/>
        <dbReference type="ChEBI" id="CHEBI:90616"/>
        <dbReference type="EC" id="2.1.1.72"/>
    </reaction>
</comment>
<dbReference type="GO" id="GO:0032259">
    <property type="term" value="P:methylation"/>
    <property type="evidence" value="ECO:0007669"/>
    <property type="project" value="UniProtKB-KW"/>
</dbReference>